<proteinExistence type="predicted"/>
<evidence type="ECO:0000313" key="1">
    <source>
        <dbReference type="EMBL" id="KAK3762111.1"/>
    </source>
</evidence>
<name>A0AAE0Z4G6_9GAST</name>
<dbReference type="EMBL" id="JAWDGP010004759">
    <property type="protein sequence ID" value="KAK3762111.1"/>
    <property type="molecule type" value="Genomic_DNA"/>
</dbReference>
<evidence type="ECO:0000313" key="2">
    <source>
        <dbReference type="Proteomes" id="UP001283361"/>
    </source>
</evidence>
<dbReference type="AlphaFoldDB" id="A0AAE0Z4G6"/>
<gene>
    <name evidence="1" type="ORF">RRG08_037206</name>
</gene>
<accession>A0AAE0Z4G6</accession>
<dbReference type="PANTHER" id="PTHR46601">
    <property type="entry name" value="ULP_PROTEASE DOMAIN-CONTAINING PROTEIN"/>
    <property type="match status" value="1"/>
</dbReference>
<organism evidence="1 2">
    <name type="scientific">Elysia crispata</name>
    <name type="common">lettuce slug</name>
    <dbReference type="NCBI Taxonomy" id="231223"/>
    <lineage>
        <taxon>Eukaryota</taxon>
        <taxon>Metazoa</taxon>
        <taxon>Spiralia</taxon>
        <taxon>Lophotrochozoa</taxon>
        <taxon>Mollusca</taxon>
        <taxon>Gastropoda</taxon>
        <taxon>Heterobranchia</taxon>
        <taxon>Euthyneura</taxon>
        <taxon>Panpulmonata</taxon>
        <taxon>Sacoglossa</taxon>
        <taxon>Placobranchoidea</taxon>
        <taxon>Plakobranchidae</taxon>
        <taxon>Elysia</taxon>
    </lineage>
</organism>
<protein>
    <submittedName>
        <fullName evidence="1">Uncharacterized protein</fullName>
    </submittedName>
</protein>
<dbReference type="PANTHER" id="PTHR46601:SF1">
    <property type="entry name" value="ADF-H DOMAIN-CONTAINING PROTEIN"/>
    <property type="match status" value="1"/>
</dbReference>
<sequence>MFIIFAGKKDETNTDRNEKQKLWLSILHFKKKAKQLGATSAEFAQATLNLVNPRTPEKRAAIMGMQNSHPCKALFVEEDEEEEAYFNIESELGIVPNEELEHGPVDENSTAISKSLHDNVKLFYCQDDISRILPHARYSTKHGPARIMNVTIKATHAAFVEQNPGVKIGLTLFQSLRPRNCRLMGSVPLESCLCIYCTNVRLKINTINRQLGNSGQIPSEKDMLNFLTCPHEERWPKITCIDGLCPVCCDRMRPFNVFCRDIYGMQEELAEGTGEGPPGTNKGDLHPASFYGFLAVPPIQAVPPEPRGREVIMVQDFGENRKAAYSAEIKSAHFGKQQITVHPIVCFFRRGDSVVRQSLVFLSDNTIHDHHAVQEFTQRALAELRKSVEVKRLTIWSDGAASQYKGRGSFHDLTLLPHQPQRCYYGSEHGKGESDGETGILSQALKRATHQGLNFASAKDMVDYLEKALGRENRKYLLVPTIERTPLDEDVQTIPGTRKYHQFQALQEFVIQARGLPVSAQPAKREDQTSS</sequence>
<comment type="caution">
    <text evidence="1">The sequence shown here is derived from an EMBL/GenBank/DDBJ whole genome shotgun (WGS) entry which is preliminary data.</text>
</comment>
<dbReference type="Proteomes" id="UP001283361">
    <property type="component" value="Unassembled WGS sequence"/>
</dbReference>
<reference evidence="1" key="1">
    <citation type="journal article" date="2023" name="G3 (Bethesda)">
        <title>A reference genome for the long-term kleptoplast-retaining sea slug Elysia crispata morphotype clarki.</title>
        <authorList>
            <person name="Eastman K.E."/>
            <person name="Pendleton A.L."/>
            <person name="Shaikh M.A."/>
            <person name="Suttiyut T."/>
            <person name="Ogas R."/>
            <person name="Tomko P."/>
            <person name="Gavelis G."/>
            <person name="Widhalm J.R."/>
            <person name="Wisecaver J.H."/>
        </authorList>
    </citation>
    <scope>NUCLEOTIDE SEQUENCE</scope>
    <source>
        <strain evidence="1">ECLA1</strain>
    </source>
</reference>
<keyword evidence="2" id="KW-1185">Reference proteome</keyword>